<dbReference type="RefSeq" id="WP_089862265.1">
    <property type="nucleotide sequence ID" value="NZ_FOTI01000037.1"/>
</dbReference>
<proteinExistence type="predicted"/>
<feature type="transmembrane region" description="Helical" evidence="1">
    <location>
        <begin position="160"/>
        <end position="180"/>
    </location>
</feature>
<dbReference type="PANTHER" id="PTHR41324">
    <property type="entry name" value="MEMBRANE PROTEIN-RELATED"/>
    <property type="match status" value="1"/>
</dbReference>
<dbReference type="OrthoDB" id="2111278at2"/>
<dbReference type="EMBL" id="FOTI01000037">
    <property type="protein sequence ID" value="SFL86233.1"/>
    <property type="molecule type" value="Genomic_DNA"/>
</dbReference>
<evidence type="ECO:0000256" key="1">
    <source>
        <dbReference type="SAM" id="Phobius"/>
    </source>
</evidence>
<evidence type="ECO:0000313" key="2">
    <source>
        <dbReference type="EMBL" id="SFL86233.1"/>
    </source>
</evidence>
<name>A0A1I4L5Z6_9FIRM</name>
<keyword evidence="1" id="KW-1133">Transmembrane helix</keyword>
<keyword evidence="3" id="KW-1185">Reference proteome</keyword>
<dbReference type="AlphaFoldDB" id="A0A1I4L5Z6"/>
<keyword evidence="1" id="KW-0812">Transmembrane</keyword>
<accession>A0A1I4L5Z6</accession>
<evidence type="ECO:0000313" key="3">
    <source>
        <dbReference type="Proteomes" id="UP000199006"/>
    </source>
</evidence>
<feature type="transmembrane region" description="Helical" evidence="1">
    <location>
        <begin position="57"/>
        <end position="88"/>
    </location>
</feature>
<dbReference type="PANTHER" id="PTHR41324:SF1">
    <property type="entry name" value="DUF2232 DOMAIN-CONTAINING PROTEIN"/>
    <property type="match status" value="1"/>
</dbReference>
<sequence>MDLKEYQASLRTMAYIILLTAVNYFIPFLSMAVILLWPVPIVYLVQKEDSGRVISVIAITALLNGLLFGTFMGLMTVIGFGLVGFIIGNVIKENVSPLKTLITSVLAVIISQALIVYLSGTMLNLDYQSIVTHLMHSLSGEFEQQSVEQLLQAQLNLIKYIFPALLVISATITGILNYYLSAWYLRRKGLNIELYKSVSKWYLPRWPISILIVVSLLMNSNLFFTNLTIFLFFLAFLQGFAVLMYYLSTRNSSFLLKFFMLFLIIIVPVIPMILILIGLLDFWFKFRKLEDQPA</sequence>
<keyword evidence="1" id="KW-0472">Membrane</keyword>
<organism evidence="2 3">
    <name type="scientific">Halanaerobium salsuginis</name>
    <dbReference type="NCBI Taxonomy" id="29563"/>
    <lineage>
        <taxon>Bacteria</taxon>
        <taxon>Bacillati</taxon>
        <taxon>Bacillota</taxon>
        <taxon>Clostridia</taxon>
        <taxon>Halanaerobiales</taxon>
        <taxon>Halanaerobiaceae</taxon>
        <taxon>Halanaerobium</taxon>
    </lineage>
</organism>
<feature type="transmembrane region" description="Helical" evidence="1">
    <location>
        <begin position="201"/>
        <end position="218"/>
    </location>
</feature>
<protein>
    <submittedName>
        <fullName evidence="2">Uncharacterized conserved protein YybS, DUF2232 family</fullName>
    </submittedName>
</protein>
<dbReference type="STRING" id="29563.SAMN02983006_02224"/>
<dbReference type="Pfam" id="PF09991">
    <property type="entry name" value="DUF2232"/>
    <property type="match status" value="1"/>
</dbReference>
<feature type="transmembrane region" description="Helical" evidence="1">
    <location>
        <begin position="224"/>
        <end position="247"/>
    </location>
</feature>
<reference evidence="2 3" key="1">
    <citation type="submission" date="2016-10" db="EMBL/GenBank/DDBJ databases">
        <authorList>
            <person name="de Groot N.N."/>
        </authorList>
    </citation>
    <scope>NUCLEOTIDE SEQUENCE [LARGE SCALE GENOMIC DNA]</scope>
    <source>
        <strain evidence="2 3">ATCC 51327</strain>
    </source>
</reference>
<feature type="transmembrane region" description="Helical" evidence="1">
    <location>
        <begin position="259"/>
        <end position="284"/>
    </location>
</feature>
<dbReference type="Proteomes" id="UP000199006">
    <property type="component" value="Unassembled WGS sequence"/>
</dbReference>
<feature type="transmembrane region" description="Helical" evidence="1">
    <location>
        <begin position="12"/>
        <end position="37"/>
    </location>
</feature>
<dbReference type="InterPro" id="IPR018710">
    <property type="entry name" value="DUF2232"/>
</dbReference>
<feature type="transmembrane region" description="Helical" evidence="1">
    <location>
        <begin position="100"/>
        <end position="119"/>
    </location>
</feature>
<gene>
    <name evidence="2" type="ORF">SAMN02983006_02224</name>
</gene>